<comment type="caution">
    <text evidence="2">The sequence shown here is derived from an EMBL/GenBank/DDBJ whole genome shotgun (WGS) entry which is preliminary data.</text>
</comment>
<accession>A0A9P7RBL7</accession>
<organism evidence="2 3">
    <name type="scientific">Colletotrichum scovillei</name>
    <dbReference type="NCBI Taxonomy" id="1209932"/>
    <lineage>
        <taxon>Eukaryota</taxon>
        <taxon>Fungi</taxon>
        <taxon>Dikarya</taxon>
        <taxon>Ascomycota</taxon>
        <taxon>Pezizomycotina</taxon>
        <taxon>Sordariomycetes</taxon>
        <taxon>Hypocreomycetidae</taxon>
        <taxon>Glomerellales</taxon>
        <taxon>Glomerellaceae</taxon>
        <taxon>Colletotrichum</taxon>
        <taxon>Colletotrichum acutatum species complex</taxon>
    </lineage>
</organism>
<reference evidence="2" key="1">
    <citation type="submission" date="2021-05" db="EMBL/GenBank/DDBJ databases">
        <title>Comparative genomics of three Colletotrichum scovillei strains and genetic complementation revealed genes involved fungal growth and virulence on chili pepper.</title>
        <authorList>
            <person name="Hsieh D.-K."/>
            <person name="Chuang S.-C."/>
            <person name="Chen C.-Y."/>
            <person name="Chao Y.-T."/>
            <person name="Lu M.-Y.J."/>
            <person name="Lee M.-H."/>
            <person name="Shih M.-C."/>
        </authorList>
    </citation>
    <scope>NUCLEOTIDE SEQUENCE</scope>
    <source>
        <strain evidence="2">Coll-153</strain>
    </source>
</reference>
<dbReference type="EMBL" id="JAESDN010000003">
    <property type="protein sequence ID" value="KAG7053204.1"/>
    <property type="molecule type" value="Genomic_DNA"/>
</dbReference>
<evidence type="ECO:0000313" key="2">
    <source>
        <dbReference type="EMBL" id="KAG7053204.1"/>
    </source>
</evidence>
<sequence>MMWSTANSNPSRRAPDPSKAQRIYGNDIKGGSFKVITHHTCQIGTR</sequence>
<gene>
    <name evidence="2" type="ORF">JMJ77_000295</name>
</gene>
<evidence type="ECO:0000256" key="1">
    <source>
        <dbReference type="SAM" id="MobiDB-lite"/>
    </source>
</evidence>
<evidence type="ECO:0000313" key="3">
    <source>
        <dbReference type="Proteomes" id="UP000699042"/>
    </source>
</evidence>
<name>A0A9P7RBL7_9PEZI</name>
<feature type="compositionally biased region" description="Polar residues" evidence="1">
    <location>
        <begin position="1"/>
        <end position="11"/>
    </location>
</feature>
<dbReference type="Proteomes" id="UP000699042">
    <property type="component" value="Unassembled WGS sequence"/>
</dbReference>
<keyword evidence="3" id="KW-1185">Reference proteome</keyword>
<dbReference type="AlphaFoldDB" id="A0A9P7RBL7"/>
<proteinExistence type="predicted"/>
<feature type="region of interest" description="Disordered" evidence="1">
    <location>
        <begin position="1"/>
        <end position="25"/>
    </location>
</feature>
<protein>
    <submittedName>
        <fullName evidence="2">Uncharacterized protein</fullName>
    </submittedName>
</protein>